<accession>A0A1W6JHH2</accession>
<dbReference type="Proteomes" id="UP000224502">
    <property type="component" value="Segment"/>
</dbReference>
<keyword evidence="3" id="KW-1185">Reference proteome</keyword>
<protein>
    <submittedName>
        <fullName evidence="2">Uncharacterized protein</fullName>
    </submittedName>
</protein>
<reference evidence="2 3" key="1">
    <citation type="journal article" date="2017" name="Viruses">
        <title>Phage Biodiversity in Artisanal Cheese Wheys Reflects the Complexity of the Fermentation Process.</title>
        <authorList>
            <person name="Mahony J."/>
            <person name="Moscarelli A."/>
            <person name="Kelleher P."/>
            <person name="Lugli G.A."/>
            <person name="Ventura M."/>
            <person name="Settanni L."/>
            <person name="van Sinderen D."/>
        </authorList>
    </citation>
    <scope>NUCLEOTIDE SEQUENCE [LARGE SCALE GENOMIC DNA]</scope>
</reference>
<evidence type="ECO:0000256" key="1">
    <source>
        <dbReference type="SAM" id="MobiDB-lite"/>
    </source>
</evidence>
<name>A0A1W6JHH2_9CAUD</name>
<dbReference type="EMBL" id="KY554762">
    <property type="protein sequence ID" value="ARM65659.1"/>
    <property type="molecule type" value="Genomic_DNA"/>
</dbReference>
<proteinExistence type="predicted"/>
<evidence type="ECO:0000313" key="3">
    <source>
        <dbReference type="Proteomes" id="UP000224502"/>
    </source>
</evidence>
<feature type="region of interest" description="Disordered" evidence="1">
    <location>
        <begin position="38"/>
        <end position="69"/>
    </location>
</feature>
<organism evidence="2 3">
    <name type="scientific">Lactococcus phage LW31</name>
    <dbReference type="NCBI Taxonomy" id="1965478"/>
    <lineage>
        <taxon>Viruses</taxon>
        <taxon>Duplodnaviria</taxon>
        <taxon>Heunggongvirae</taxon>
        <taxon>Uroviricota</taxon>
        <taxon>Caudoviricetes</taxon>
        <taxon>Teubervirus</taxon>
        <taxon>Teubervirus LW31</taxon>
    </lineage>
</organism>
<evidence type="ECO:0000313" key="2">
    <source>
        <dbReference type="EMBL" id="ARM65659.1"/>
    </source>
</evidence>
<sequence>MVIYLTREERIARRRGLTPPTVEHTGDNGEPIVVVSPSTEVDVPTEQVEVKPANKRKTKKEKETKEDEV</sequence>
<feature type="compositionally biased region" description="Basic and acidic residues" evidence="1">
    <location>
        <begin position="60"/>
        <end position="69"/>
    </location>
</feature>
<gene>
    <name evidence="2" type="ORF">LW31_057</name>
</gene>